<dbReference type="AlphaFoldDB" id="A0A251UY61"/>
<name>A0A251UY61_HELAN</name>
<sequence length="348" mass="38727">MEGEKLMESGAGESRVKREWEEIQLELLMKIVSFMDDRTVIVASGICSRWRNVICSELTRISLSWCTNNMNKLVLSLAPKLTKLRGLTLRQKFEPLLDDDTVETIANNCHDLEDLDLSRNSKLGDPSLSALARGWPNLTKLNISDCSGFSDDGLEFVSSRCRKLKILNLSGCGKAVTHKALKAIGDNCRQLESINLGKCPRVDDAGVMSLVYGCPDLHVVDLDHCFEITDESVIALANNCLHLRSLNLYGCENITDRAMYALAHSRVKNKDEVFWEPVKTRGEKEGLMNLNISFCKAVTPHAVQALCRSFPALHTCSRRPSLIMHGCKKLTSVHCACASQLHRAVRPA</sequence>
<dbReference type="OMA" id="YGCENIT"/>
<keyword evidence="6" id="KW-1185">Reference proteome</keyword>
<dbReference type="SMART" id="SM00367">
    <property type="entry name" value="LRR_CC"/>
    <property type="match status" value="8"/>
</dbReference>
<dbReference type="InterPro" id="IPR057207">
    <property type="entry name" value="FBXL15_LRR"/>
</dbReference>
<dbReference type="InterPro" id="IPR036047">
    <property type="entry name" value="F-box-like_dom_sf"/>
</dbReference>
<reference evidence="5" key="2">
    <citation type="submission" date="2017-02" db="EMBL/GenBank/DDBJ databases">
        <title>Sunflower complete genome.</title>
        <authorList>
            <person name="Langlade N."/>
            <person name="Munos S."/>
        </authorList>
    </citation>
    <scope>NUCLEOTIDE SEQUENCE [LARGE SCALE GENOMIC DNA]</scope>
    <source>
        <tissue evidence="5">Leaves</tissue>
    </source>
</reference>
<dbReference type="SUPFAM" id="SSF81383">
    <property type="entry name" value="F-box domain"/>
    <property type="match status" value="1"/>
</dbReference>
<dbReference type="Gene3D" id="3.80.10.10">
    <property type="entry name" value="Ribonuclease Inhibitor"/>
    <property type="match status" value="1"/>
</dbReference>
<evidence type="ECO:0000313" key="5">
    <source>
        <dbReference type="EMBL" id="OTG28305.1"/>
    </source>
</evidence>
<dbReference type="Pfam" id="PF13516">
    <property type="entry name" value="LRR_6"/>
    <property type="match status" value="1"/>
</dbReference>
<evidence type="ECO:0000259" key="3">
    <source>
        <dbReference type="Pfam" id="PF25372"/>
    </source>
</evidence>
<dbReference type="InParanoid" id="A0A251UY61"/>
<dbReference type="Pfam" id="PF25372">
    <property type="entry name" value="DUF7885"/>
    <property type="match status" value="1"/>
</dbReference>
<dbReference type="Gramene" id="mRNA:HanXRQr2_Chr04g0157181">
    <property type="protein sequence ID" value="mRNA:HanXRQr2_Chr04g0157181"/>
    <property type="gene ID" value="HanXRQr2_Chr04g0157181"/>
</dbReference>
<dbReference type="GO" id="GO:0019005">
    <property type="term" value="C:SCF ubiquitin ligase complex"/>
    <property type="evidence" value="ECO:0000318"/>
    <property type="project" value="GO_Central"/>
</dbReference>
<proteinExistence type="predicted"/>
<dbReference type="GO" id="GO:0031146">
    <property type="term" value="P:SCF-dependent proteasomal ubiquitin-dependent protein catabolic process"/>
    <property type="evidence" value="ECO:0000318"/>
    <property type="project" value="GO_Central"/>
</dbReference>
<feature type="domain" description="F-box" evidence="2">
    <location>
        <begin position="24"/>
        <end position="57"/>
    </location>
</feature>
<dbReference type="InterPro" id="IPR001611">
    <property type="entry name" value="Leu-rich_rpt"/>
</dbReference>
<evidence type="ECO:0000256" key="1">
    <source>
        <dbReference type="ARBA" id="ARBA00022786"/>
    </source>
</evidence>
<dbReference type="InterPro" id="IPR032675">
    <property type="entry name" value="LRR_dom_sf"/>
</dbReference>
<gene>
    <name evidence="5" type="ORF">HannXRQ_Chr04g0109741</name>
    <name evidence="4" type="ORF">HanXRQr2_Chr04g0157181</name>
</gene>
<accession>A0A251UY61</accession>
<dbReference type="PANTHER" id="PTHR13382">
    <property type="entry name" value="MITOCHONDRIAL ATP SYNTHASE COUPLING FACTOR B"/>
    <property type="match status" value="1"/>
</dbReference>
<dbReference type="InterPro" id="IPR050648">
    <property type="entry name" value="F-box_LRR-repeat"/>
</dbReference>
<feature type="domain" description="F-box/LRR-repeat protein 15-like leucin rich repeat" evidence="3">
    <location>
        <begin position="137"/>
        <end position="270"/>
    </location>
</feature>
<evidence type="ECO:0000313" key="6">
    <source>
        <dbReference type="Proteomes" id="UP000215914"/>
    </source>
</evidence>
<dbReference type="InterPro" id="IPR001810">
    <property type="entry name" value="F-box_dom"/>
</dbReference>
<dbReference type="EMBL" id="MNCJ02000319">
    <property type="protein sequence ID" value="KAF5809439.1"/>
    <property type="molecule type" value="Genomic_DNA"/>
</dbReference>
<dbReference type="SUPFAM" id="SSF52047">
    <property type="entry name" value="RNI-like"/>
    <property type="match status" value="1"/>
</dbReference>
<protein>
    <submittedName>
        <fullName evidence="4">F-box domain, leucine-rich repeat domain superfamily, F-box-like domain superfamily</fullName>
    </submittedName>
    <submittedName>
        <fullName evidence="5">Putative F-box domain, Leucine-rich repeat domain, L domain-like protein</fullName>
    </submittedName>
</protein>
<reference evidence="4 6" key="1">
    <citation type="journal article" date="2017" name="Nature">
        <title>The sunflower genome provides insights into oil metabolism, flowering and Asterid evolution.</title>
        <authorList>
            <person name="Badouin H."/>
            <person name="Gouzy J."/>
            <person name="Grassa C.J."/>
            <person name="Murat F."/>
            <person name="Staton S.E."/>
            <person name="Cottret L."/>
            <person name="Lelandais-Briere C."/>
            <person name="Owens G.L."/>
            <person name="Carrere S."/>
            <person name="Mayjonade B."/>
            <person name="Legrand L."/>
            <person name="Gill N."/>
            <person name="Kane N.C."/>
            <person name="Bowers J.E."/>
            <person name="Hubner S."/>
            <person name="Bellec A."/>
            <person name="Berard A."/>
            <person name="Berges H."/>
            <person name="Blanchet N."/>
            <person name="Boniface M.C."/>
            <person name="Brunel D."/>
            <person name="Catrice O."/>
            <person name="Chaidir N."/>
            <person name="Claudel C."/>
            <person name="Donnadieu C."/>
            <person name="Faraut T."/>
            <person name="Fievet G."/>
            <person name="Helmstetter N."/>
            <person name="King M."/>
            <person name="Knapp S.J."/>
            <person name="Lai Z."/>
            <person name="Le Paslier M.C."/>
            <person name="Lippi Y."/>
            <person name="Lorenzon L."/>
            <person name="Mandel J.R."/>
            <person name="Marage G."/>
            <person name="Marchand G."/>
            <person name="Marquand E."/>
            <person name="Bret-Mestries E."/>
            <person name="Morien E."/>
            <person name="Nambeesan S."/>
            <person name="Nguyen T."/>
            <person name="Pegot-Espagnet P."/>
            <person name="Pouilly N."/>
            <person name="Raftis F."/>
            <person name="Sallet E."/>
            <person name="Schiex T."/>
            <person name="Thomas J."/>
            <person name="Vandecasteele C."/>
            <person name="Vares D."/>
            <person name="Vear F."/>
            <person name="Vautrin S."/>
            <person name="Crespi M."/>
            <person name="Mangin B."/>
            <person name="Burke J.M."/>
            <person name="Salse J."/>
            <person name="Munos S."/>
            <person name="Vincourt P."/>
            <person name="Rieseberg L.H."/>
            <person name="Langlade N.B."/>
        </authorList>
    </citation>
    <scope>NUCLEOTIDE SEQUENCE [LARGE SCALE GENOMIC DNA]</scope>
    <source>
        <strain evidence="6">cv. SF193</strain>
        <tissue evidence="4">Leaves</tissue>
    </source>
</reference>
<organism evidence="5 6">
    <name type="scientific">Helianthus annuus</name>
    <name type="common">Common sunflower</name>
    <dbReference type="NCBI Taxonomy" id="4232"/>
    <lineage>
        <taxon>Eukaryota</taxon>
        <taxon>Viridiplantae</taxon>
        <taxon>Streptophyta</taxon>
        <taxon>Embryophyta</taxon>
        <taxon>Tracheophyta</taxon>
        <taxon>Spermatophyta</taxon>
        <taxon>Magnoliopsida</taxon>
        <taxon>eudicotyledons</taxon>
        <taxon>Gunneridae</taxon>
        <taxon>Pentapetalae</taxon>
        <taxon>asterids</taxon>
        <taxon>campanulids</taxon>
        <taxon>Asterales</taxon>
        <taxon>Asteraceae</taxon>
        <taxon>Asteroideae</taxon>
        <taxon>Heliantheae alliance</taxon>
        <taxon>Heliantheae</taxon>
        <taxon>Helianthus</taxon>
    </lineage>
</organism>
<dbReference type="Proteomes" id="UP000215914">
    <property type="component" value="Chromosome 4"/>
</dbReference>
<evidence type="ECO:0000313" key="4">
    <source>
        <dbReference type="EMBL" id="KAF5809439.1"/>
    </source>
</evidence>
<reference evidence="4" key="3">
    <citation type="submission" date="2020-06" db="EMBL/GenBank/DDBJ databases">
        <title>Helianthus annuus Genome sequencing and assembly Release 2.</title>
        <authorList>
            <person name="Gouzy J."/>
            <person name="Langlade N."/>
            <person name="Munos S."/>
        </authorList>
    </citation>
    <scope>NUCLEOTIDE SEQUENCE</scope>
    <source>
        <tissue evidence="4">Leaves</tissue>
    </source>
</reference>
<dbReference type="Pfam" id="PF00646">
    <property type="entry name" value="F-box"/>
    <property type="match status" value="1"/>
</dbReference>
<dbReference type="InterPro" id="IPR006553">
    <property type="entry name" value="Leu-rich_rpt_Cys-con_subtyp"/>
</dbReference>
<dbReference type="OrthoDB" id="423607at2759"/>
<keyword evidence="1" id="KW-0833">Ubl conjugation pathway</keyword>
<evidence type="ECO:0000259" key="2">
    <source>
        <dbReference type="Pfam" id="PF00646"/>
    </source>
</evidence>
<dbReference type="EMBL" id="CM007893">
    <property type="protein sequence ID" value="OTG28305.1"/>
    <property type="molecule type" value="Genomic_DNA"/>
</dbReference>